<feature type="compositionally biased region" description="Low complexity" evidence="1">
    <location>
        <begin position="10"/>
        <end position="22"/>
    </location>
</feature>
<evidence type="ECO:0000313" key="2">
    <source>
        <dbReference type="Proteomes" id="UP000492821"/>
    </source>
</evidence>
<reference evidence="3" key="2">
    <citation type="submission" date="2020-10" db="UniProtKB">
        <authorList>
            <consortium name="WormBaseParasite"/>
        </authorList>
    </citation>
    <scope>IDENTIFICATION</scope>
</reference>
<dbReference type="WBParaSite" id="Pan_g12354.t1">
    <property type="protein sequence ID" value="Pan_g12354.t1"/>
    <property type="gene ID" value="Pan_g12354"/>
</dbReference>
<feature type="region of interest" description="Disordered" evidence="1">
    <location>
        <begin position="1"/>
        <end position="51"/>
    </location>
</feature>
<name>A0A7E4ZR22_PANRE</name>
<organism evidence="2 3">
    <name type="scientific">Panagrellus redivivus</name>
    <name type="common">Microworm</name>
    <dbReference type="NCBI Taxonomy" id="6233"/>
    <lineage>
        <taxon>Eukaryota</taxon>
        <taxon>Metazoa</taxon>
        <taxon>Ecdysozoa</taxon>
        <taxon>Nematoda</taxon>
        <taxon>Chromadorea</taxon>
        <taxon>Rhabditida</taxon>
        <taxon>Tylenchina</taxon>
        <taxon>Panagrolaimomorpha</taxon>
        <taxon>Panagrolaimoidea</taxon>
        <taxon>Panagrolaimidae</taxon>
        <taxon>Panagrellus</taxon>
    </lineage>
</organism>
<dbReference type="Proteomes" id="UP000492821">
    <property type="component" value="Unassembled WGS sequence"/>
</dbReference>
<feature type="compositionally biased region" description="Polar residues" evidence="1">
    <location>
        <begin position="32"/>
        <end position="45"/>
    </location>
</feature>
<accession>A0A7E4ZR22</accession>
<reference evidence="2" key="1">
    <citation type="journal article" date="2013" name="Genetics">
        <title>The draft genome and transcriptome of Panagrellus redivivus are shaped by the harsh demands of a free-living lifestyle.</title>
        <authorList>
            <person name="Srinivasan J."/>
            <person name="Dillman A.R."/>
            <person name="Macchietto M.G."/>
            <person name="Heikkinen L."/>
            <person name="Lakso M."/>
            <person name="Fracchia K.M."/>
            <person name="Antoshechkin I."/>
            <person name="Mortazavi A."/>
            <person name="Wong G."/>
            <person name="Sternberg P.W."/>
        </authorList>
    </citation>
    <scope>NUCLEOTIDE SEQUENCE [LARGE SCALE GENOMIC DNA]</scope>
    <source>
        <strain evidence="2">MT8872</strain>
    </source>
</reference>
<proteinExistence type="predicted"/>
<dbReference type="AlphaFoldDB" id="A0A7E4ZR22"/>
<evidence type="ECO:0000256" key="1">
    <source>
        <dbReference type="SAM" id="MobiDB-lite"/>
    </source>
</evidence>
<evidence type="ECO:0000313" key="3">
    <source>
        <dbReference type="WBParaSite" id="Pan_g12354.t1"/>
    </source>
</evidence>
<keyword evidence="2" id="KW-1185">Reference proteome</keyword>
<sequence>MRKSRGRGRSSGPSQPQTTTTRGRGRPPKQPSVASTVGSSRSTTAAAKKRNKGLTVKFWQEALGRLGRGGLQPTGLLFCE</sequence>
<protein>
    <submittedName>
        <fullName evidence="3">Histone H3</fullName>
    </submittedName>
</protein>